<proteinExistence type="predicted"/>
<feature type="transmembrane region" description="Helical" evidence="1">
    <location>
        <begin position="34"/>
        <end position="52"/>
    </location>
</feature>
<dbReference type="EMBL" id="NFHB01000002">
    <property type="protein sequence ID" value="OUN04506.1"/>
    <property type="molecule type" value="Genomic_DNA"/>
</dbReference>
<reference evidence="2 5" key="3">
    <citation type="journal article" date="2019" name="Nat. Med.">
        <title>A library of human gut bacterial isolates paired with longitudinal multiomics data enables mechanistic microbiome research.</title>
        <authorList>
            <person name="Poyet M."/>
            <person name="Groussin M."/>
            <person name="Gibbons S.M."/>
            <person name="Avila-Pacheco J."/>
            <person name="Jiang X."/>
            <person name="Kearney S.M."/>
            <person name="Perrotta A.R."/>
            <person name="Berdy B."/>
            <person name="Zhao S."/>
            <person name="Lieberman T.D."/>
            <person name="Swanson P.K."/>
            <person name="Smith M."/>
            <person name="Roesemann S."/>
            <person name="Alexander J.E."/>
            <person name="Rich S.A."/>
            <person name="Livny J."/>
            <person name="Vlamakis H."/>
            <person name="Clish C."/>
            <person name="Bullock K."/>
            <person name="Deik A."/>
            <person name="Scott J."/>
            <person name="Pierce K.A."/>
            <person name="Xavier R.J."/>
            <person name="Alm E.J."/>
        </authorList>
    </citation>
    <scope>NUCLEOTIDE SEQUENCE [LARGE SCALE GENOMIC DNA]</scope>
    <source>
        <strain evidence="2 5">BIOML-A266</strain>
    </source>
</reference>
<reference evidence="3" key="2">
    <citation type="journal article" date="2018" name="BMC Genomics">
        <title>Whole genome sequencing and function prediction of 133 gut anaerobes isolated from chicken caecum in pure cultures.</title>
        <authorList>
            <person name="Medvecky M."/>
            <person name="Cejkova D."/>
            <person name="Polansky O."/>
            <person name="Karasova D."/>
            <person name="Kubasova T."/>
            <person name="Cizek A."/>
            <person name="Rychlik I."/>
        </authorList>
    </citation>
    <scope>NUCLEOTIDE SEQUENCE</scope>
    <source>
        <strain evidence="3">An90</strain>
    </source>
</reference>
<protein>
    <submittedName>
        <fullName evidence="3">Uncharacterized protein</fullName>
    </submittedName>
</protein>
<dbReference type="Proteomes" id="UP000195772">
    <property type="component" value="Unassembled WGS sequence"/>
</dbReference>
<evidence type="ECO:0000313" key="5">
    <source>
        <dbReference type="Proteomes" id="UP000322940"/>
    </source>
</evidence>
<keyword evidence="1" id="KW-1133">Transmembrane helix</keyword>
<sequence length="72" mass="8287">MNKKTFTVAVIFMIVTLVWLGVNIFWALSNSNCIFDLVVAVLFVLAGVGMVYNECHKRKRKHLDEVNKYKIP</sequence>
<dbReference type="Proteomes" id="UP000322940">
    <property type="component" value="Unassembled WGS sequence"/>
</dbReference>
<comment type="caution">
    <text evidence="3">The sequence shown here is derived from an EMBL/GenBank/DDBJ whole genome shotgun (WGS) entry which is preliminary data.</text>
</comment>
<reference evidence="4" key="1">
    <citation type="submission" date="2017-04" db="EMBL/GenBank/DDBJ databases">
        <title>Function of individual gut microbiota members based on whole genome sequencing of pure cultures obtained from chicken caecum.</title>
        <authorList>
            <person name="Medvecky M."/>
            <person name="Cejkova D."/>
            <person name="Polansky O."/>
            <person name="Karasova D."/>
            <person name="Kubasova T."/>
            <person name="Cizek A."/>
            <person name="Rychlik I."/>
        </authorList>
    </citation>
    <scope>NUCLEOTIDE SEQUENCE [LARGE SCALE GENOMIC DNA]</scope>
    <source>
        <strain evidence="4">An90</strain>
    </source>
</reference>
<dbReference type="OrthoDB" id="1004125at2"/>
<gene>
    <name evidence="3" type="ORF">B5G41_04140</name>
    <name evidence="2" type="ORF">F2Y10_13320</name>
</gene>
<evidence type="ECO:0000313" key="4">
    <source>
        <dbReference type="Proteomes" id="UP000195772"/>
    </source>
</evidence>
<dbReference type="AlphaFoldDB" id="A0A1Y3QXZ6"/>
<keyword evidence="1" id="KW-0472">Membrane</keyword>
<evidence type="ECO:0000256" key="1">
    <source>
        <dbReference type="SAM" id="Phobius"/>
    </source>
</evidence>
<name>A0A1Y3QXZ6_9BACT</name>
<dbReference type="EMBL" id="VVXH01000016">
    <property type="protein sequence ID" value="KAA2376292.1"/>
    <property type="molecule type" value="Genomic_DNA"/>
</dbReference>
<feature type="transmembrane region" description="Helical" evidence="1">
    <location>
        <begin position="7"/>
        <end position="28"/>
    </location>
</feature>
<keyword evidence="1" id="KW-0812">Transmembrane</keyword>
<accession>A0A1Y3QXZ6</accession>
<organism evidence="3 4">
    <name type="scientific">Alistipes onderdonkii</name>
    <dbReference type="NCBI Taxonomy" id="328813"/>
    <lineage>
        <taxon>Bacteria</taxon>
        <taxon>Pseudomonadati</taxon>
        <taxon>Bacteroidota</taxon>
        <taxon>Bacteroidia</taxon>
        <taxon>Bacteroidales</taxon>
        <taxon>Rikenellaceae</taxon>
        <taxon>Alistipes</taxon>
    </lineage>
</organism>
<dbReference type="RefSeq" id="WP_018694969.1">
    <property type="nucleotide sequence ID" value="NZ_AP025562.1"/>
</dbReference>
<evidence type="ECO:0000313" key="2">
    <source>
        <dbReference type="EMBL" id="KAA2376292.1"/>
    </source>
</evidence>
<evidence type="ECO:0000313" key="3">
    <source>
        <dbReference type="EMBL" id="OUN04506.1"/>
    </source>
</evidence>